<proteinExistence type="inferred from homology"/>
<name>A0A5B9HTM8_BACCE</name>
<dbReference type="InterPro" id="IPR017972">
    <property type="entry name" value="Cyt_P450_CS"/>
</dbReference>
<evidence type="ECO:0000256" key="6">
    <source>
        <dbReference type="ARBA" id="ARBA00023033"/>
    </source>
</evidence>
<dbReference type="GO" id="GO:0016705">
    <property type="term" value="F:oxidoreductase activity, acting on paired donors, with incorporation or reduction of molecular oxygen"/>
    <property type="evidence" value="ECO:0007669"/>
    <property type="project" value="InterPro"/>
</dbReference>
<keyword evidence="2 7" id="KW-0349">Heme</keyword>
<dbReference type="EMBL" id="CP042874">
    <property type="protein sequence ID" value="QEF17211.1"/>
    <property type="molecule type" value="Genomic_DNA"/>
</dbReference>
<dbReference type="AlphaFoldDB" id="A0A5B9HTM8"/>
<dbReference type="SUPFAM" id="SSF48264">
    <property type="entry name" value="Cytochrome P450"/>
    <property type="match status" value="1"/>
</dbReference>
<dbReference type="SMR" id="A0A5B9HTM8"/>
<comment type="similarity">
    <text evidence="1 7">Belongs to the cytochrome P450 family.</text>
</comment>
<dbReference type="Pfam" id="PF00067">
    <property type="entry name" value="p450"/>
    <property type="match status" value="1"/>
</dbReference>
<dbReference type="PRINTS" id="PR00385">
    <property type="entry name" value="P450"/>
</dbReference>
<evidence type="ECO:0000256" key="5">
    <source>
        <dbReference type="ARBA" id="ARBA00023004"/>
    </source>
</evidence>
<dbReference type="InterPro" id="IPR002397">
    <property type="entry name" value="Cyt_P450_B"/>
</dbReference>
<protein>
    <submittedName>
        <fullName evidence="8">Cytochrome P450</fullName>
    </submittedName>
</protein>
<keyword evidence="3 7" id="KW-0479">Metal-binding</keyword>
<dbReference type="PANTHER" id="PTHR46696:SF1">
    <property type="entry name" value="CYTOCHROME P450 YJIB-RELATED"/>
    <property type="match status" value="1"/>
</dbReference>
<keyword evidence="6 7" id="KW-0503">Monooxygenase</keyword>
<accession>A0A5B9HTM8</accession>
<evidence type="ECO:0000256" key="1">
    <source>
        <dbReference type="ARBA" id="ARBA00010617"/>
    </source>
</evidence>
<dbReference type="CDD" id="cd11029">
    <property type="entry name" value="CYP107-like"/>
    <property type="match status" value="1"/>
</dbReference>
<dbReference type="InterPro" id="IPR001128">
    <property type="entry name" value="Cyt_P450"/>
</dbReference>
<gene>
    <name evidence="8" type="ORF">FRY47_12820</name>
</gene>
<evidence type="ECO:0000313" key="8">
    <source>
        <dbReference type="EMBL" id="QEF17211.1"/>
    </source>
</evidence>
<dbReference type="FunFam" id="1.10.630.10:FF:000018">
    <property type="entry name" value="Cytochrome P450 monooxygenase"/>
    <property type="match status" value="1"/>
</dbReference>
<reference evidence="8" key="1">
    <citation type="submission" date="2019-08" db="EMBL/GenBank/DDBJ databases">
        <title>Antibiosis Participates in the Biocontrol of Bucillus cereus 0-9 Against Rice Sheath Blight.</title>
        <authorList>
            <person name="Wang G."/>
            <person name="Liu F."/>
        </authorList>
    </citation>
    <scope>NUCLEOTIDE SEQUENCE</scope>
    <source>
        <strain evidence="8">09</strain>
    </source>
</reference>
<keyword evidence="5 7" id="KW-0408">Iron</keyword>
<dbReference type="RefSeq" id="WP_000062134.1">
    <property type="nucleotide sequence ID" value="NZ_CP187290.1"/>
</dbReference>
<evidence type="ECO:0000256" key="2">
    <source>
        <dbReference type="ARBA" id="ARBA00022617"/>
    </source>
</evidence>
<evidence type="ECO:0000256" key="3">
    <source>
        <dbReference type="ARBA" id="ARBA00022723"/>
    </source>
</evidence>
<sequence length="411" mass="47139">MSMKNKVGLSIEDGINLASAQFKEDAYEIYKESRKKQPILFVNQVEIGKEWLITRYEDALPLLKDNRLKKDWTNVFSQDTKNMYLSVDNSDHLTTHMLNSDPPNHSRLRSLVQKAFTPKMIAQLDGRIQRIADDLISNIERKGTLNLVDDYSFQLPIIVISEMLGIPKEDQAKFRIWSHAVIASPETPEEIKETEKQLSEFITYLQYLVDIKRKEPKEDLVSALILAESEGHKLSARELYSMIMLLIVAGHETTVNLITNTVLALLENPNQLQLLKDNPKLIDSAIEEGLRYYSPVEVTTARWAAEPFQIHHQTIQKGDMVIIALASANRDETVFENPEIFDITRENNRHIAFGHGSHFCLGAPLARLEAKIAITTLFNRMPELQIKGNREEIKWQGNYLMRSLEELPLTF</sequence>
<dbReference type="PROSITE" id="PS00086">
    <property type="entry name" value="CYTOCHROME_P450"/>
    <property type="match status" value="1"/>
</dbReference>
<dbReference type="GO" id="GO:0005506">
    <property type="term" value="F:iron ion binding"/>
    <property type="evidence" value="ECO:0007669"/>
    <property type="project" value="InterPro"/>
</dbReference>
<evidence type="ECO:0000256" key="4">
    <source>
        <dbReference type="ARBA" id="ARBA00023002"/>
    </source>
</evidence>
<dbReference type="GO" id="GO:0020037">
    <property type="term" value="F:heme binding"/>
    <property type="evidence" value="ECO:0007669"/>
    <property type="project" value="InterPro"/>
</dbReference>
<dbReference type="GO" id="GO:0004497">
    <property type="term" value="F:monooxygenase activity"/>
    <property type="evidence" value="ECO:0007669"/>
    <property type="project" value="UniProtKB-KW"/>
</dbReference>
<dbReference type="Gene3D" id="1.10.630.10">
    <property type="entry name" value="Cytochrome P450"/>
    <property type="match status" value="1"/>
</dbReference>
<dbReference type="PANTHER" id="PTHR46696">
    <property type="entry name" value="P450, PUTATIVE (EUROFUNG)-RELATED"/>
    <property type="match status" value="1"/>
</dbReference>
<evidence type="ECO:0000256" key="7">
    <source>
        <dbReference type="RuleBase" id="RU000461"/>
    </source>
</evidence>
<organism evidence="8">
    <name type="scientific">Bacillus cereus</name>
    <dbReference type="NCBI Taxonomy" id="1396"/>
    <lineage>
        <taxon>Bacteria</taxon>
        <taxon>Bacillati</taxon>
        <taxon>Bacillota</taxon>
        <taxon>Bacilli</taxon>
        <taxon>Bacillales</taxon>
        <taxon>Bacillaceae</taxon>
        <taxon>Bacillus</taxon>
        <taxon>Bacillus cereus group</taxon>
    </lineage>
</organism>
<dbReference type="InterPro" id="IPR036396">
    <property type="entry name" value="Cyt_P450_sf"/>
</dbReference>
<dbReference type="PRINTS" id="PR00359">
    <property type="entry name" value="BP450"/>
</dbReference>
<keyword evidence="4 7" id="KW-0560">Oxidoreductase</keyword>